<evidence type="ECO:0000256" key="8">
    <source>
        <dbReference type="ARBA" id="ARBA00022801"/>
    </source>
</evidence>
<keyword evidence="8" id="KW-0378">Hydrolase</keyword>
<evidence type="ECO:0000259" key="13">
    <source>
        <dbReference type="Pfam" id="PF00912"/>
    </source>
</evidence>
<dbReference type="SUPFAM" id="SSF56601">
    <property type="entry name" value="beta-lactamase/transpeptidase-like"/>
    <property type="match status" value="1"/>
</dbReference>
<keyword evidence="4" id="KW-0121">Carboxypeptidase</keyword>
<dbReference type="Pfam" id="PF06832">
    <property type="entry name" value="BiPBP_C"/>
    <property type="match status" value="1"/>
</dbReference>
<dbReference type="InterPro" id="IPR036950">
    <property type="entry name" value="PBP_transglycosylase"/>
</dbReference>
<dbReference type="Gene3D" id="1.10.3810.10">
    <property type="entry name" value="Biosynthetic peptidoglycan transglycosylase-like"/>
    <property type="match status" value="1"/>
</dbReference>
<evidence type="ECO:0000256" key="1">
    <source>
        <dbReference type="ARBA" id="ARBA00004752"/>
    </source>
</evidence>
<evidence type="ECO:0000256" key="10">
    <source>
        <dbReference type="ARBA" id="ARBA00044770"/>
    </source>
</evidence>
<dbReference type="EMBL" id="CP121472">
    <property type="protein sequence ID" value="WPL16685.1"/>
    <property type="molecule type" value="Genomic_DNA"/>
</dbReference>
<dbReference type="Proteomes" id="UP001432180">
    <property type="component" value="Chromosome"/>
</dbReference>
<dbReference type="PANTHER" id="PTHR32282">
    <property type="entry name" value="BINDING PROTEIN TRANSPEPTIDASE, PUTATIVE-RELATED"/>
    <property type="match status" value="1"/>
</dbReference>
<evidence type="ECO:0000256" key="2">
    <source>
        <dbReference type="ARBA" id="ARBA00007090"/>
    </source>
</evidence>
<dbReference type="SUPFAM" id="SSF53955">
    <property type="entry name" value="Lysozyme-like"/>
    <property type="match status" value="1"/>
</dbReference>
<evidence type="ECO:0000313" key="15">
    <source>
        <dbReference type="EMBL" id="WPL16685.1"/>
    </source>
</evidence>
<feature type="domain" description="Glycosyl transferase family 51" evidence="13">
    <location>
        <begin position="60"/>
        <end position="226"/>
    </location>
</feature>
<proteinExistence type="inferred from homology"/>
<dbReference type="InterPro" id="IPR023346">
    <property type="entry name" value="Lysozyme-like_dom_sf"/>
</dbReference>
<evidence type="ECO:0000256" key="6">
    <source>
        <dbReference type="ARBA" id="ARBA00022676"/>
    </source>
</evidence>
<dbReference type="InterPro" id="IPR001264">
    <property type="entry name" value="Glyco_trans_51"/>
</dbReference>
<keyword evidence="16" id="KW-1185">Reference proteome</keyword>
<dbReference type="EC" id="2.4.99.28" evidence="10"/>
<keyword evidence="7" id="KW-0808">Transferase</keyword>
<accession>A0ABZ0S6T1</accession>
<evidence type="ECO:0000256" key="4">
    <source>
        <dbReference type="ARBA" id="ARBA00022645"/>
    </source>
</evidence>
<dbReference type="RefSeq" id="WP_328987228.1">
    <property type="nucleotide sequence ID" value="NZ_CP121472.1"/>
</dbReference>
<comment type="catalytic activity">
    <reaction evidence="11">
        <text>[GlcNAc-(1-&gt;4)-Mur2Ac(oyl-L-Ala-gamma-D-Glu-L-Lys-D-Ala-D-Ala)](n)-di-trans,octa-cis-undecaprenyl diphosphate + beta-D-GlcNAc-(1-&gt;4)-Mur2Ac(oyl-L-Ala-gamma-D-Glu-L-Lys-D-Ala-D-Ala)-di-trans,octa-cis-undecaprenyl diphosphate = [GlcNAc-(1-&gt;4)-Mur2Ac(oyl-L-Ala-gamma-D-Glu-L-Lys-D-Ala-D-Ala)](n+1)-di-trans,octa-cis-undecaprenyl diphosphate + di-trans,octa-cis-undecaprenyl diphosphate + H(+)</text>
        <dbReference type="Rhea" id="RHEA:23708"/>
        <dbReference type="Rhea" id="RHEA-COMP:9602"/>
        <dbReference type="Rhea" id="RHEA-COMP:9603"/>
        <dbReference type="ChEBI" id="CHEBI:15378"/>
        <dbReference type="ChEBI" id="CHEBI:58405"/>
        <dbReference type="ChEBI" id="CHEBI:60033"/>
        <dbReference type="ChEBI" id="CHEBI:78435"/>
        <dbReference type="EC" id="2.4.99.28"/>
    </reaction>
</comment>
<evidence type="ECO:0000256" key="3">
    <source>
        <dbReference type="ARBA" id="ARBA00007739"/>
    </source>
</evidence>
<comment type="pathway">
    <text evidence="1">Cell wall biogenesis; peptidoglycan biosynthesis.</text>
</comment>
<dbReference type="InterPro" id="IPR011815">
    <property type="entry name" value="PBP_1c"/>
</dbReference>
<name>A0ABZ0S6T1_9GAMM</name>
<dbReference type="NCBIfam" id="TIGR02073">
    <property type="entry name" value="PBP_1c"/>
    <property type="match status" value="1"/>
</dbReference>
<feature type="domain" description="Penicillin-binding C-terminal" evidence="14">
    <location>
        <begin position="602"/>
        <end position="688"/>
    </location>
</feature>
<dbReference type="InterPro" id="IPR012338">
    <property type="entry name" value="Beta-lactam/transpept-like"/>
</dbReference>
<keyword evidence="6" id="KW-0328">Glycosyltransferase</keyword>
<evidence type="ECO:0000256" key="11">
    <source>
        <dbReference type="ARBA" id="ARBA00049902"/>
    </source>
</evidence>
<comment type="similarity">
    <text evidence="3">In the N-terminal section; belongs to the glycosyltransferase 51 family.</text>
</comment>
<dbReference type="InterPro" id="IPR009647">
    <property type="entry name" value="PBP_C"/>
</dbReference>
<keyword evidence="9" id="KW-0511">Multifunctional enzyme</keyword>
<dbReference type="InterPro" id="IPR001460">
    <property type="entry name" value="PCN-bd_Tpept"/>
</dbReference>
<keyword evidence="5" id="KW-0645">Protease</keyword>
<dbReference type="PANTHER" id="PTHR32282:SF15">
    <property type="entry name" value="PENICILLIN-BINDING PROTEIN 1C"/>
    <property type="match status" value="1"/>
</dbReference>
<feature type="domain" description="Penicillin-binding protein transpeptidase" evidence="12">
    <location>
        <begin position="305"/>
        <end position="523"/>
    </location>
</feature>
<dbReference type="Pfam" id="PF00905">
    <property type="entry name" value="Transpeptidase"/>
    <property type="match status" value="1"/>
</dbReference>
<dbReference type="InterPro" id="IPR050396">
    <property type="entry name" value="Glycosyltr_51/Transpeptidase"/>
</dbReference>
<evidence type="ECO:0000259" key="14">
    <source>
        <dbReference type="Pfam" id="PF06832"/>
    </source>
</evidence>
<gene>
    <name evidence="15" type="primary">pbpG_2</name>
    <name evidence="15" type="ORF">Thiowin_01654</name>
</gene>
<organism evidence="15 16">
    <name type="scientific">Thiorhodovibrio winogradskyi</name>
    <dbReference type="NCBI Taxonomy" id="77007"/>
    <lineage>
        <taxon>Bacteria</taxon>
        <taxon>Pseudomonadati</taxon>
        <taxon>Pseudomonadota</taxon>
        <taxon>Gammaproteobacteria</taxon>
        <taxon>Chromatiales</taxon>
        <taxon>Chromatiaceae</taxon>
        <taxon>Thiorhodovibrio</taxon>
    </lineage>
</organism>
<sequence length="693" mass="74206">MKARATLRFALTAGLAITLGVLAALSIASRLQPPPELSTPVSRLILARDGQLLRAAPVADGRWRLPLQLSDLDPLLIDLLLTWEDRRFFAHHGVDWAAMARALTQMLTEGRIVSGGSTLSMQLVRLLEGAETRSPSGKWRQILGALALERRASKGAILQAYLQHAGYGGNLEGVRSASLAYFGKEPRRLGTAEAALLVALPQSPERRRPDRFPQAARQARNRVLARAAAQGIISGEIAEQAMAAPVPRLRRQLPRLAAHRAEHWMQRLPEAPVLRLTLSAPLQQALETLAQEHAATLGPRVSLAMLAVDHHSGEVLASVGSAAYTDVSREGFIDMTEAVRSPGSTLKPLIYGLGFELGIAHPESLIDDRPTGFDQYAPANFDGDFAGTLTVREALQRSLNVPAVTMLKQVGPTRLLARLRRAGAIAQLPGNRPAGLAIALGGVGLRLRDLVALYAAIARGGQPVALRELLTPLPHPPKAPKAAQASVLDPRASWYLTSILSGANDLNRGANSLAIKTGTSFGYRDAWAIGFDGRHVIGVWAGRPDGVPVANLTGATAAVPVLIDAFARLGAPAPFPAAPEGVLQLSSTQLPPPLRHIDQRDKSESAASRVQIAYPPNGARIDLTSSAVPHSMQRLVLKARGGQAPFRWIINGQPITHDAFTRSSRWQPDGRGFTRILLIDATGSKATAQVFVE</sequence>
<evidence type="ECO:0000259" key="12">
    <source>
        <dbReference type="Pfam" id="PF00905"/>
    </source>
</evidence>
<comment type="similarity">
    <text evidence="2">In the C-terminal section; belongs to the transpeptidase family.</text>
</comment>
<evidence type="ECO:0000313" key="16">
    <source>
        <dbReference type="Proteomes" id="UP001432180"/>
    </source>
</evidence>
<evidence type="ECO:0000256" key="9">
    <source>
        <dbReference type="ARBA" id="ARBA00023268"/>
    </source>
</evidence>
<reference evidence="15 16" key="1">
    <citation type="journal article" date="2023" name="Microorganisms">
        <title>Thiorhodovibrio frisius and Trv. litoralis spp. nov., Two Novel Members from a Clade of Fastidious Purple Sulfur Bacteria That Exhibit Unique Red-Shifted Light-Harvesting Capabilities.</title>
        <authorList>
            <person name="Methner A."/>
            <person name="Kuzyk S.B."/>
            <person name="Petersen J."/>
            <person name="Bauer S."/>
            <person name="Brinkmann H."/>
            <person name="Sichau K."/>
            <person name="Wanner G."/>
            <person name="Wolf J."/>
            <person name="Neumann-Schaal M."/>
            <person name="Henke P."/>
            <person name="Tank M."/>
            <person name="Sproer C."/>
            <person name="Bunk B."/>
            <person name="Overmann J."/>
        </authorList>
    </citation>
    <scope>NUCLEOTIDE SEQUENCE [LARGE SCALE GENOMIC DNA]</scope>
    <source>
        <strain evidence="15 16">DSM 6702</strain>
    </source>
</reference>
<dbReference type="Gene3D" id="3.40.710.10">
    <property type="entry name" value="DD-peptidase/beta-lactamase superfamily"/>
    <property type="match status" value="1"/>
</dbReference>
<dbReference type="Pfam" id="PF00912">
    <property type="entry name" value="Transgly"/>
    <property type="match status" value="1"/>
</dbReference>
<evidence type="ECO:0000256" key="7">
    <source>
        <dbReference type="ARBA" id="ARBA00022679"/>
    </source>
</evidence>
<protein>
    <recommendedName>
        <fullName evidence="10">peptidoglycan glycosyltransferase</fullName>
        <ecNumber evidence="10">2.4.99.28</ecNumber>
    </recommendedName>
</protein>
<evidence type="ECO:0000256" key="5">
    <source>
        <dbReference type="ARBA" id="ARBA00022670"/>
    </source>
</evidence>